<evidence type="ECO:0000313" key="2">
    <source>
        <dbReference type="Proteomes" id="UP000284416"/>
    </source>
</evidence>
<dbReference type="OrthoDB" id="289289at2"/>
<reference evidence="1 2" key="1">
    <citation type="journal article" date="2017" name="Int. J. Syst. Evol. Microbiol.">
        <title>Bacillus notoginsengisoli sp. nov., a novel bacterium isolated from the rhizosphere of Panax notoginseng.</title>
        <authorList>
            <person name="Zhang M.Y."/>
            <person name="Cheng J."/>
            <person name="Cai Y."/>
            <person name="Zhang T.Y."/>
            <person name="Wu Y.Y."/>
            <person name="Manikprabhu D."/>
            <person name="Li W.J."/>
            <person name="Zhang Y.X."/>
        </authorList>
    </citation>
    <scope>NUCLEOTIDE SEQUENCE [LARGE SCALE GENOMIC DNA]</scope>
    <source>
        <strain evidence="1 2">JCM 30743</strain>
    </source>
</reference>
<dbReference type="Pfam" id="PF08974">
    <property type="entry name" value="DUF1877"/>
    <property type="match status" value="1"/>
</dbReference>
<evidence type="ECO:0000313" key="1">
    <source>
        <dbReference type="EMBL" id="RHW39049.1"/>
    </source>
</evidence>
<dbReference type="Gene3D" id="3.40.1760.10">
    <property type="entry name" value="YfbM-like super family"/>
    <property type="match status" value="1"/>
</dbReference>
<dbReference type="InterPro" id="IPR015068">
    <property type="entry name" value="DUF1877"/>
</dbReference>
<sequence length="164" mass="19003">MGMIASFFRISSDKLQQLILNPNEATDLVYESEEIGEIELDIDKSWHGIYFLLSGEADLDAPADAHIGRAILGGHELGGDQGYGPLRYFKPNEVHEIYNELKRVAPEELANRFDVNELNRHEIYPMNKRWSENDKEYLIENYDFLLRYYEIAATNNEAMLLFIN</sequence>
<dbReference type="RefSeq" id="WP_118921381.1">
    <property type="nucleotide sequence ID" value="NZ_QWEG01000008.1"/>
</dbReference>
<organism evidence="1 2">
    <name type="scientific">Neobacillus notoginsengisoli</name>
    <dbReference type="NCBI Taxonomy" id="1578198"/>
    <lineage>
        <taxon>Bacteria</taxon>
        <taxon>Bacillati</taxon>
        <taxon>Bacillota</taxon>
        <taxon>Bacilli</taxon>
        <taxon>Bacillales</taxon>
        <taxon>Bacillaceae</taxon>
        <taxon>Neobacillus</taxon>
    </lineage>
</organism>
<dbReference type="Proteomes" id="UP000284416">
    <property type="component" value="Unassembled WGS sequence"/>
</dbReference>
<dbReference type="SUPFAM" id="SSF111069">
    <property type="entry name" value="Hypothetical protein yfbM"/>
    <property type="match status" value="1"/>
</dbReference>
<keyword evidence="2" id="KW-1185">Reference proteome</keyword>
<dbReference type="AlphaFoldDB" id="A0A417YST8"/>
<accession>A0A417YST8</accession>
<comment type="caution">
    <text evidence="1">The sequence shown here is derived from an EMBL/GenBank/DDBJ whole genome shotgun (WGS) entry which is preliminary data.</text>
</comment>
<dbReference type="InterPro" id="IPR035944">
    <property type="entry name" value="YfbM-like_sf"/>
</dbReference>
<name>A0A417YST8_9BACI</name>
<gene>
    <name evidence="1" type="ORF">D1B31_13895</name>
</gene>
<proteinExistence type="predicted"/>
<protein>
    <submittedName>
        <fullName evidence="1">DUF1877 family protein</fullName>
    </submittedName>
</protein>
<dbReference type="EMBL" id="QWEG01000008">
    <property type="protein sequence ID" value="RHW39049.1"/>
    <property type="molecule type" value="Genomic_DNA"/>
</dbReference>